<evidence type="ECO:0008006" key="4">
    <source>
        <dbReference type="Google" id="ProtNLM"/>
    </source>
</evidence>
<feature type="transmembrane region" description="Helical" evidence="1">
    <location>
        <begin position="311"/>
        <end position="335"/>
    </location>
</feature>
<proteinExistence type="predicted"/>
<keyword evidence="3" id="KW-1185">Reference proteome</keyword>
<protein>
    <recommendedName>
        <fullName evidence="4">Peptidase</fullName>
    </recommendedName>
</protein>
<comment type="caution">
    <text evidence="2">The sequence shown here is derived from an EMBL/GenBank/DDBJ whole genome shotgun (WGS) entry which is preliminary data.</text>
</comment>
<gene>
    <name evidence="2" type="ORF">NEOCIP111885_00963</name>
</gene>
<feature type="transmembrane region" description="Helical" evidence="1">
    <location>
        <begin position="358"/>
        <end position="379"/>
    </location>
</feature>
<feature type="transmembrane region" description="Helical" evidence="1">
    <location>
        <begin position="158"/>
        <end position="180"/>
    </location>
</feature>
<feature type="transmembrane region" description="Helical" evidence="1">
    <location>
        <begin position="246"/>
        <end position="264"/>
    </location>
</feature>
<evidence type="ECO:0000313" key="3">
    <source>
        <dbReference type="Proteomes" id="UP000789845"/>
    </source>
</evidence>
<dbReference type="AlphaFoldDB" id="A0A9C7G7Q0"/>
<dbReference type="EMBL" id="CAKJTG010000004">
    <property type="protein sequence ID" value="CAG9607273.1"/>
    <property type="molecule type" value="Genomic_DNA"/>
</dbReference>
<accession>A0A9C7G7Q0</accession>
<evidence type="ECO:0000313" key="2">
    <source>
        <dbReference type="EMBL" id="CAG9607273.1"/>
    </source>
</evidence>
<evidence type="ECO:0000256" key="1">
    <source>
        <dbReference type="SAM" id="Phobius"/>
    </source>
</evidence>
<dbReference type="RefSeq" id="WP_230495537.1">
    <property type="nucleotide sequence ID" value="NZ_CAKJTG010000004.1"/>
</dbReference>
<name>A0A9C7G7Q0_9BACI</name>
<keyword evidence="1" id="KW-0812">Transmembrane</keyword>
<reference evidence="2" key="1">
    <citation type="submission" date="2021-10" db="EMBL/GenBank/DDBJ databases">
        <authorList>
            <person name="Criscuolo A."/>
        </authorList>
    </citation>
    <scope>NUCLEOTIDE SEQUENCE</scope>
    <source>
        <strain evidence="2">CIP111885</strain>
    </source>
</reference>
<feature type="transmembrane region" description="Helical" evidence="1">
    <location>
        <begin position="119"/>
        <end position="138"/>
    </location>
</feature>
<sequence>MEINYHSKIKLHPFEIRKEKKFYIIEDQTTEEFYEMPEICVAAIHKISEGFGLEDIERKLKAEYPQEDVNIIEFVEQLLELELVEEVDGEKIGTGLRKKEKEKLAWVSQKFANLFFNKAAIIGYCILFLLNILLFILKPQLFPRYKDVFVFDYMFQNIILWFVLGGILILIHEFGHILAIRAHGLPTKLEVGHRLFLLVLETDLSLGWKLPSKNRIQLYLAGLGFDQVILFVALLTPLLFPEAPEIFISVMAFIVFHVVIRFIYQCCVYLKTDLYYVLENVTGCHNLMENTKGFIFNRKKEVTVFEGEKRIIYMFSVFYIIGLLMTVLLFFFYYFPQVVYTLLKVTPGLKSPINSVEFLDSVFVIIQVVIVLGLLTYSWSKKYSRKSRKQTEWTESI</sequence>
<dbReference type="Proteomes" id="UP000789845">
    <property type="component" value="Unassembled WGS sequence"/>
</dbReference>
<feature type="transmembrane region" description="Helical" evidence="1">
    <location>
        <begin position="218"/>
        <end position="240"/>
    </location>
</feature>
<keyword evidence="1" id="KW-1133">Transmembrane helix</keyword>
<organism evidence="2 3">
    <name type="scientific">Pseudoneobacillus rhizosphaerae</name>
    <dbReference type="NCBI Taxonomy" id="2880968"/>
    <lineage>
        <taxon>Bacteria</taxon>
        <taxon>Bacillati</taxon>
        <taxon>Bacillota</taxon>
        <taxon>Bacilli</taxon>
        <taxon>Bacillales</taxon>
        <taxon>Bacillaceae</taxon>
        <taxon>Pseudoneobacillus</taxon>
    </lineage>
</organism>
<keyword evidence="1" id="KW-0472">Membrane</keyword>